<accession>A0A0C6EXY6</accession>
<dbReference type="EMBL" id="AP014704">
    <property type="protein sequence ID" value="BAQ45061.1"/>
    <property type="molecule type" value="Genomic_DNA"/>
</dbReference>
<gene>
    <name evidence="1" type="ORF">Maq22A_c08780</name>
</gene>
<reference evidence="2" key="2">
    <citation type="submission" date="2015-01" db="EMBL/GenBank/DDBJ databases">
        <title>Complete genome sequence of Methylobacterium aquaticum strain 22A.</title>
        <authorList>
            <person name="Tani A."/>
            <person name="Ogura Y."/>
            <person name="Hayashi T."/>
        </authorList>
    </citation>
    <scope>NUCLEOTIDE SEQUENCE [LARGE SCALE GENOMIC DNA]</scope>
    <source>
        <strain evidence="2">MA-22A</strain>
    </source>
</reference>
<dbReference type="PATRIC" id="fig|270351.10.peg.1680"/>
<evidence type="ECO:0008006" key="3">
    <source>
        <dbReference type="Google" id="ProtNLM"/>
    </source>
</evidence>
<sequence>MSASQDGLKPRFAQHIDIHCPDDRAYWAGQFGVSGDELRDAVKMVGSRVTTVAAHLGRQAA</sequence>
<evidence type="ECO:0000313" key="2">
    <source>
        <dbReference type="Proteomes" id="UP000061432"/>
    </source>
</evidence>
<name>A0A0C6EXY6_9HYPH</name>
<dbReference type="AlphaFoldDB" id="A0A0C6EXY6"/>
<protein>
    <recommendedName>
        <fullName evidence="3">DUF3606 domain-containing protein</fullName>
    </recommendedName>
</protein>
<reference evidence="1 2" key="1">
    <citation type="journal article" date="2015" name="Genome Announc.">
        <title>Complete Genome Sequence of Methylobacterium aquaticum Strain 22A, Isolated from Racomitrium japonicum Moss.</title>
        <authorList>
            <person name="Tani A."/>
            <person name="Ogura Y."/>
            <person name="Hayashi T."/>
            <person name="Kimbara K."/>
        </authorList>
    </citation>
    <scope>NUCLEOTIDE SEQUENCE [LARGE SCALE GENOMIC DNA]</scope>
    <source>
        <strain evidence="1 2">MA-22A</strain>
    </source>
</reference>
<dbReference type="KEGG" id="maqu:Maq22A_c08780"/>
<dbReference type="Proteomes" id="UP000061432">
    <property type="component" value="Chromosome"/>
</dbReference>
<dbReference type="RefSeq" id="WP_060846453.1">
    <property type="nucleotide sequence ID" value="NZ_AP014704.1"/>
</dbReference>
<evidence type="ECO:0000313" key="1">
    <source>
        <dbReference type="EMBL" id="BAQ45061.1"/>
    </source>
</evidence>
<dbReference type="Pfam" id="PF12244">
    <property type="entry name" value="DUF3606"/>
    <property type="match status" value="1"/>
</dbReference>
<dbReference type="InterPro" id="IPR022037">
    <property type="entry name" value="DUF3606"/>
</dbReference>
<dbReference type="OrthoDB" id="7998909at2"/>
<proteinExistence type="predicted"/>
<organism evidence="1 2">
    <name type="scientific">Methylobacterium aquaticum</name>
    <dbReference type="NCBI Taxonomy" id="270351"/>
    <lineage>
        <taxon>Bacteria</taxon>
        <taxon>Pseudomonadati</taxon>
        <taxon>Pseudomonadota</taxon>
        <taxon>Alphaproteobacteria</taxon>
        <taxon>Hyphomicrobiales</taxon>
        <taxon>Methylobacteriaceae</taxon>
        <taxon>Methylobacterium</taxon>
    </lineage>
</organism>